<dbReference type="Proteomes" id="UP000009097">
    <property type="component" value="Unassembled WGS sequence"/>
</dbReference>
<dbReference type="KEGG" id="fox:FOXG_22781"/>
<dbReference type="AlphaFoldDB" id="A0A0J9WVW3"/>
<organism evidence="1 2">
    <name type="scientific">Fusarium oxysporum f. sp. lycopersici (strain 4287 / CBS 123668 / FGSC 9935 / NRRL 34936)</name>
    <name type="common">Fusarium vascular wilt of tomato</name>
    <dbReference type="NCBI Taxonomy" id="426428"/>
    <lineage>
        <taxon>Eukaryota</taxon>
        <taxon>Fungi</taxon>
        <taxon>Dikarya</taxon>
        <taxon>Ascomycota</taxon>
        <taxon>Pezizomycotina</taxon>
        <taxon>Sordariomycetes</taxon>
        <taxon>Hypocreomycetidae</taxon>
        <taxon>Hypocreales</taxon>
        <taxon>Nectriaceae</taxon>
        <taxon>Fusarium</taxon>
        <taxon>Fusarium oxysporum species complex</taxon>
    </lineage>
</organism>
<gene>
    <name evidence="1" type="ORF">FOXG_22781</name>
</gene>
<evidence type="ECO:0000313" key="1">
    <source>
        <dbReference type="EMBL" id="KNB20232.1"/>
    </source>
</evidence>
<reference evidence="1" key="1">
    <citation type="submission" date="2007-04" db="EMBL/GenBank/DDBJ databases">
        <authorList>
            <consortium name="The Broad Institute Genome Sequencing Platform"/>
            <person name="Birren B."/>
            <person name="Lander E."/>
            <person name="Galagan J."/>
            <person name="Nusbaum C."/>
            <person name="Devon K."/>
            <person name="Ma L.-J."/>
            <person name="Jaffe D."/>
            <person name="Butler J."/>
            <person name="Alvarez P."/>
            <person name="Gnerre S."/>
            <person name="Grabherr M."/>
            <person name="Kleber M."/>
            <person name="Mauceli E."/>
            <person name="Brockman W."/>
            <person name="MacCallum I.A."/>
            <person name="Young S."/>
            <person name="LaButti K."/>
            <person name="DeCaprio D."/>
            <person name="Crawford M."/>
            <person name="Koehrsen M."/>
            <person name="Engels R."/>
            <person name="Montgomery P."/>
            <person name="Pearson M."/>
            <person name="Howarth C."/>
            <person name="Larson L."/>
            <person name="White J."/>
            <person name="O'Leary S."/>
            <person name="Kodira C."/>
            <person name="Zeng Q."/>
            <person name="Yandava C."/>
            <person name="Alvarado L."/>
            <person name="Kistler C."/>
            <person name="Shim W.-B."/>
            <person name="Kang S."/>
            <person name="Woloshuk C."/>
        </authorList>
    </citation>
    <scope>NUCLEOTIDE SEQUENCE</scope>
    <source>
        <strain evidence="1">4287</strain>
    </source>
</reference>
<name>A0A0J9WVW3_FUSO4</name>
<dbReference type="GeneID" id="28963487"/>
<dbReference type="RefSeq" id="XP_018258277.1">
    <property type="nucleotide sequence ID" value="XM_018403194.1"/>
</dbReference>
<reference evidence="1" key="2">
    <citation type="journal article" date="2010" name="Nature">
        <title>Comparative genomics reveals mobile pathogenicity chromosomes in Fusarium.</title>
        <authorList>
            <person name="Ma L.J."/>
            <person name="van der Does H.C."/>
            <person name="Borkovich K.A."/>
            <person name="Coleman J.J."/>
            <person name="Daboussi M.J."/>
            <person name="Di Pietro A."/>
            <person name="Dufresne M."/>
            <person name="Freitag M."/>
            <person name="Grabherr M."/>
            <person name="Henrissat B."/>
            <person name="Houterman P.M."/>
            <person name="Kang S."/>
            <person name="Shim W.B."/>
            <person name="Woloshuk C."/>
            <person name="Xie X."/>
            <person name="Xu J.R."/>
            <person name="Antoniw J."/>
            <person name="Baker S.E."/>
            <person name="Bluhm B.H."/>
            <person name="Breakspear A."/>
            <person name="Brown D.W."/>
            <person name="Butchko R.A."/>
            <person name="Chapman S."/>
            <person name="Coulson R."/>
            <person name="Coutinho P.M."/>
            <person name="Danchin E.G."/>
            <person name="Diener A."/>
            <person name="Gale L.R."/>
            <person name="Gardiner D.M."/>
            <person name="Goff S."/>
            <person name="Hammond-Kosack K.E."/>
            <person name="Hilburn K."/>
            <person name="Hua-Van A."/>
            <person name="Jonkers W."/>
            <person name="Kazan K."/>
            <person name="Kodira C.D."/>
            <person name="Koehrsen M."/>
            <person name="Kumar L."/>
            <person name="Lee Y.H."/>
            <person name="Li L."/>
            <person name="Manners J.M."/>
            <person name="Miranda-Saavedra D."/>
            <person name="Mukherjee M."/>
            <person name="Park G."/>
            <person name="Park J."/>
            <person name="Park S.Y."/>
            <person name="Proctor R.H."/>
            <person name="Regev A."/>
            <person name="Ruiz-Roldan M.C."/>
            <person name="Sain D."/>
            <person name="Sakthikumar S."/>
            <person name="Sykes S."/>
            <person name="Schwartz D.C."/>
            <person name="Turgeon B.G."/>
            <person name="Wapinski I."/>
            <person name="Yoder O."/>
            <person name="Young S."/>
            <person name="Zeng Q."/>
            <person name="Zhou S."/>
            <person name="Galagan J."/>
            <person name="Cuomo C.A."/>
            <person name="Kistler H.C."/>
            <person name="Rep M."/>
        </authorList>
    </citation>
    <scope>NUCLEOTIDE SEQUENCE [LARGE SCALE GENOMIC DNA]</scope>
    <source>
        <strain evidence="1">4287</strain>
    </source>
</reference>
<dbReference type="EMBL" id="DS231742">
    <property type="protein sequence ID" value="KNB20232.1"/>
    <property type="molecule type" value="Genomic_DNA"/>
</dbReference>
<sequence>MRIHSLCDAFTSSADSAGRLTIAGLYSFGALEVKS</sequence>
<dbReference type="VEuPathDB" id="FungiDB:FOXG_22781"/>
<accession>A0A0J9WVW3</accession>
<protein>
    <submittedName>
        <fullName evidence="1">Uncharacterized protein</fullName>
    </submittedName>
</protein>
<proteinExistence type="predicted"/>
<evidence type="ECO:0000313" key="2">
    <source>
        <dbReference type="Proteomes" id="UP000009097"/>
    </source>
</evidence>